<evidence type="ECO:0000313" key="3">
    <source>
        <dbReference type="Proteomes" id="UP000242877"/>
    </source>
</evidence>
<feature type="region of interest" description="Disordered" evidence="1">
    <location>
        <begin position="44"/>
        <end position="76"/>
    </location>
</feature>
<proteinExistence type="predicted"/>
<evidence type="ECO:0000313" key="2">
    <source>
        <dbReference type="EMBL" id="KZZ87375.1"/>
    </source>
</evidence>
<name>A0A167VDG9_9EURO</name>
<dbReference type="EMBL" id="AZGZ01000035">
    <property type="protein sequence ID" value="KZZ87375.1"/>
    <property type="molecule type" value="Genomic_DNA"/>
</dbReference>
<evidence type="ECO:0000256" key="1">
    <source>
        <dbReference type="SAM" id="MobiDB-lite"/>
    </source>
</evidence>
<reference evidence="2 3" key="1">
    <citation type="journal article" date="2016" name="Genome Biol. Evol.">
        <title>Divergent and convergent evolution of fungal pathogenicity.</title>
        <authorList>
            <person name="Shang Y."/>
            <person name="Xiao G."/>
            <person name="Zheng P."/>
            <person name="Cen K."/>
            <person name="Zhan S."/>
            <person name="Wang C."/>
        </authorList>
    </citation>
    <scope>NUCLEOTIDE SEQUENCE [LARGE SCALE GENOMIC DNA]</scope>
    <source>
        <strain evidence="2 3">ARSEF 7405</strain>
    </source>
</reference>
<organism evidence="2 3">
    <name type="scientific">Ascosphaera apis ARSEF 7405</name>
    <dbReference type="NCBI Taxonomy" id="392613"/>
    <lineage>
        <taxon>Eukaryota</taxon>
        <taxon>Fungi</taxon>
        <taxon>Dikarya</taxon>
        <taxon>Ascomycota</taxon>
        <taxon>Pezizomycotina</taxon>
        <taxon>Eurotiomycetes</taxon>
        <taxon>Eurotiomycetidae</taxon>
        <taxon>Onygenales</taxon>
        <taxon>Ascosphaeraceae</taxon>
        <taxon>Ascosphaera</taxon>
    </lineage>
</organism>
<gene>
    <name evidence="2" type="ORF">AAP_05756</name>
</gene>
<dbReference type="AlphaFoldDB" id="A0A167VDG9"/>
<protein>
    <submittedName>
        <fullName evidence="2">Catabolite repressor protein</fullName>
    </submittedName>
</protein>
<keyword evidence="3" id="KW-1185">Reference proteome</keyword>
<sequence>MMFYSVIPPPPPRYTLPVAYAAGTVDGVPVPVLETVNVVKHPEGGCDLQVPEGDSDRFMTSMSMIGSNGGNGDAHNQDVRAAVVVVAQNEDGEE</sequence>
<dbReference type="Proteomes" id="UP000242877">
    <property type="component" value="Unassembled WGS sequence"/>
</dbReference>
<dbReference type="VEuPathDB" id="FungiDB:AAP_05756"/>
<comment type="caution">
    <text evidence="2">The sequence shown here is derived from an EMBL/GenBank/DDBJ whole genome shotgun (WGS) entry which is preliminary data.</text>
</comment>
<accession>A0A167VDG9</accession>